<evidence type="ECO:0000256" key="3">
    <source>
        <dbReference type="ARBA" id="ARBA00022525"/>
    </source>
</evidence>
<comment type="subcellular location">
    <subcellularLocation>
        <location evidence="4">Secreted</location>
        <location evidence="4">Extracellular space</location>
        <location evidence="4">Apoplast</location>
    </subcellularLocation>
</comment>
<organism evidence="6 7">
    <name type="scientific">Cucurbita moschata</name>
    <name type="common">Winter crookneck squash</name>
    <name type="synonym">Cucurbita pepo var. moschata</name>
    <dbReference type="NCBI Taxonomy" id="3662"/>
    <lineage>
        <taxon>Eukaryota</taxon>
        <taxon>Viridiplantae</taxon>
        <taxon>Streptophyta</taxon>
        <taxon>Embryophyta</taxon>
        <taxon>Tracheophyta</taxon>
        <taxon>Spermatophyta</taxon>
        <taxon>Magnoliopsida</taxon>
        <taxon>eudicotyledons</taxon>
        <taxon>Gunneridae</taxon>
        <taxon>Pentapetalae</taxon>
        <taxon>rosids</taxon>
        <taxon>fabids</taxon>
        <taxon>Cucurbitales</taxon>
        <taxon>Cucurbitaceae</taxon>
        <taxon>Cucurbiteae</taxon>
        <taxon>Cucurbita</taxon>
    </lineage>
</organism>
<proteinExistence type="inferred from homology"/>
<dbReference type="GeneID" id="111448863"/>
<dbReference type="Gene3D" id="2.40.480.10">
    <property type="entry name" value="Allene oxide cyclase-like"/>
    <property type="match status" value="1"/>
</dbReference>
<reference evidence="7" key="1">
    <citation type="submission" date="2025-08" db="UniProtKB">
        <authorList>
            <consortium name="RefSeq"/>
        </authorList>
    </citation>
    <scope>IDENTIFICATION</scope>
    <source>
        <tissue evidence="7">Young leaves</tissue>
    </source>
</reference>
<evidence type="ECO:0000256" key="5">
    <source>
        <dbReference type="SAM" id="Phobius"/>
    </source>
</evidence>
<evidence type="ECO:0000256" key="2">
    <source>
        <dbReference type="ARBA" id="ARBA00011738"/>
    </source>
</evidence>
<dbReference type="AlphaFoldDB" id="A0A6J1FY12"/>
<dbReference type="GO" id="GO:0048046">
    <property type="term" value="C:apoplast"/>
    <property type="evidence" value="ECO:0007669"/>
    <property type="project" value="UniProtKB-SubCell"/>
</dbReference>
<gene>
    <name evidence="7" type="primary">LOC111448863</name>
</gene>
<comment type="subunit">
    <text evidence="2 4">Homodimer.</text>
</comment>
<evidence type="ECO:0000313" key="7">
    <source>
        <dbReference type="RefSeq" id="XP_022944408.1"/>
    </source>
</evidence>
<comment type="similarity">
    <text evidence="1 4">Belongs to the plant dirigent protein family.</text>
</comment>
<feature type="transmembrane region" description="Helical" evidence="5">
    <location>
        <begin position="37"/>
        <end position="56"/>
    </location>
</feature>
<protein>
    <recommendedName>
        <fullName evidence="4">Dirigent protein</fullName>
    </recommendedName>
</protein>
<dbReference type="Pfam" id="PF03018">
    <property type="entry name" value="Dirigent"/>
    <property type="match status" value="1"/>
</dbReference>
<keyword evidence="3 4" id="KW-0964">Secreted</keyword>
<dbReference type="PANTHER" id="PTHR21495">
    <property type="entry name" value="NUCLEOPORIN-RELATED"/>
    <property type="match status" value="1"/>
</dbReference>
<dbReference type="InterPro" id="IPR044859">
    <property type="entry name" value="Allene_oxi_cyc_Dirigent"/>
</dbReference>
<dbReference type="GO" id="GO:0009699">
    <property type="term" value="P:phenylpropanoid biosynthetic process"/>
    <property type="evidence" value="ECO:0007669"/>
    <property type="project" value="UniProtKB-ARBA"/>
</dbReference>
<dbReference type="InterPro" id="IPR004265">
    <property type="entry name" value="Dirigent"/>
</dbReference>
<evidence type="ECO:0000256" key="4">
    <source>
        <dbReference type="RuleBase" id="RU363099"/>
    </source>
</evidence>
<dbReference type="RefSeq" id="XP_022944408.1">
    <property type="nucleotide sequence ID" value="XM_023088640.1"/>
</dbReference>
<keyword evidence="4" id="KW-0052">Apoplast</keyword>
<keyword evidence="5" id="KW-0472">Membrane</keyword>
<comment type="function">
    <text evidence="4">Dirigent proteins impart stereoselectivity on the phenoxy radical-coupling reaction, yielding optically active lignans from two molecules of coniferyl alcohol in the biosynthesis of lignans, flavonolignans, and alkaloids and thus plays a central role in plant secondary metabolism.</text>
</comment>
<evidence type="ECO:0000256" key="1">
    <source>
        <dbReference type="ARBA" id="ARBA00010746"/>
    </source>
</evidence>
<keyword evidence="6" id="KW-1185">Reference proteome</keyword>
<evidence type="ECO:0000313" key="6">
    <source>
        <dbReference type="Proteomes" id="UP000504609"/>
    </source>
</evidence>
<dbReference type="Proteomes" id="UP000504609">
    <property type="component" value="Unplaced"/>
</dbReference>
<keyword evidence="5" id="KW-1133">Transmembrane helix</keyword>
<dbReference type="KEGG" id="cmos:111448863"/>
<accession>A0A6J1FY12</accession>
<sequence length="224" mass="25258">MENGNRVSKRLALYIHPERCYGSLSLSSHAHDSMATIYPFFVFLSFFISSAMAVAMPQVEHSFARTVDRKLMGYRKEKLSHFRFYWHDVMSGKNPTSIQVVPPVSNMSSTFFGTVQMIDNPLTATPDPKSKLWGRAQGLYASTSQEELVLLMAMNLEFTSGKYKGSSITIFGRNQVMAKVREMPVIGGSGLFRFARGYAEARTSKVDFKTGDAVVEYNIYVLHY</sequence>
<keyword evidence="5" id="KW-0812">Transmembrane</keyword>
<name>A0A6J1FY12_CUCMO</name>